<reference evidence="4 5" key="1">
    <citation type="submission" date="2019-11" db="EMBL/GenBank/DDBJ databases">
        <title>Gordonia sp. nov., a novel actinobacterium isolated from mangrove soil in Hainan.</title>
        <authorList>
            <person name="Huang X."/>
            <person name="Xie Y."/>
            <person name="Chu X."/>
            <person name="Xiao K."/>
        </authorList>
    </citation>
    <scope>NUCLEOTIDE SEQUENCE [LARGE SCALE GENOMIC DNA]</scope>
    <source>
        <strain evidence="4 5">HNM0687</strain>
    </source>
</reference>
<dbReference type="CDD" id="cd00293">
    <property type="entry name" value="USP-like"/>
    <property type="match status" value="1"/>
</dbReference>
<evidence type="ECO:0000256" key="2">
    <source>
        <dbReference type="SAM" id="Phobius"/>
    </source>
</evidence>
<comment type="caution">
    <text evidence="4">The sequence shown here is derived from an EMBL/GenBank/DDBJ whole genome shotgun (WGS) entry which is preliminary data.</text>
</comment>
<comment type="similarity">
    <text evidence="1">Belongs to the universal stress protein A family.</text>
</comment>
<dbReference type="PANTHER" id="PTHR46268">
    <property type="entry name" value="STRESS RESPONSE PROTEIN NHAX"/>
    <property type="match status" value="1"/>
</dbReference>
<dbReference type="InterPro" id="IPR006016">
    <property type="entry name" value="UspA"/>
</dbReference>
<keyword evidence="5" id="KW-1185">Reference proteome</keyword>
<dbReference type="Gene3D" id="3.40.50.620">
    <property type="entry name" value="HUPs"/>
    <property type="match status" value="1"/>
</dbReference>
<dbReference type="AlphaFoldDB" id="A0A6L7GRU2"/>
<keyword evidence="2" id="KW-0472">Membrane</keyword>
<gene>
    <name evidence="4" type="ORF">GIY30_15185</name>
</gene>
<evidence type="ECO:0000256" key="1">
    <source>
        <dbReference type="ARBA" id="ARBA00008791"/>
    </source>
</evidence>
<dbReference type="EMBL" id="WMBR01000004">
    <property type="protein sequence ID" value="MXP22684.1"/>
    <property type="molecule type" value="Genomic_DNA"/>
</dbReference>
<protein>
    <submittedName>
        <fullName evidence="4">Universal stress protein</fullName>
    </submittedName>
</protein>
<feature type="transmembrane region" description="Helical" evidence="2">
    <location>
        <begin position="7"/>
        <end position="26"/>
    </location>
</feature>
<keyword evidence="2" id="KW-1133">Transmembrane helix</keyword>
<dbReference type="PANTHER" id="PTHR46268:SF6">
    <property type="entry name" value="UNIVERSAL STRESS PROTEIN UP12"/>
    <property type="match status" value="1"/>
</dbReference>
<dbReference type="InterPro" id="IPR014729">
    <property type="entry name" value="Rossmann-like_a/b/a_fold"/>
</dbReference>
<sequence>MNATFEVLFVIAWLLAGLLSALWLARHGHSPLWIPIGLVLGPFFVLIALDRASRHPELVAGGPPDTPGRRSGPRVMVGHDGSAESQHALDMAVDIAAGRQGTVTLAEVLSYDDVVEGDSTPMIDTATRKLAEVTAQVNAVPAEYEVLVGPPGEALREFADKQNADLIVVGRHGRGLSERLLGSVSADLVAHSAVPVLVVEPHATRTENRPVAHS</sequence>
<feature type="transmembrane region" description="Helical" evidence="2">
    <location>
        <begin position="32"/>
        <end position="49"/>
    </location>
</feature>
<name>A0A6L7GRU2_9ACTN</name>
<dbReference type="InterPro" id="IPR006015">
    <property type="entry name" value="Universal_stress_UspA"/>
</dbReference>
<proteinExistence type="inferred from homology"/>
<accession>A0A6L7GRU2</accession>
<evidence type="ECO:0000259" key="3">
    <source>
        <dbReference type="Pfam" id="PF00582"/>
    </source>
</evidence>
<dbReference type="Pfam" id="PF00582">
    <property type="entry name" value="Usp"/>
    <property type="match status" value="1"/>
</dbReference>
<feature type="domain" description="UspA" evidence="3">
    <location>
        <begin position="74"/>
        <end position="199"/>
    </location>
</feature>
<dbReference type="RefSeq" id="WP_160902885.1">
    <property type="nucleotide sequence ID" value="NZ_CP102850.1"/>
</dbReference>
<evidence type="ECO:0000313" key="4">
    <source>
        <dbReference type="EMBL" id="MXP22684.1"/>
    </source>
</evidence>
<evidence type="ECO:0000313" key="5">
    <source>
        <dbReference type="Proteomes" id="UP000475545"/>
    </source>
</evidence>
<organism evidence="4 5">
    <name type="scientific">Gordonia mangrovi</name>
    <dbReference type="NCBI Taxonomy" id="2665643"/>
    <lineage>
        <taxon>Bacteria</taxon>
        <taxon>Bacillati</taxon>
        <taxon>Actinomycetota</taxon>
        <taxon>Actinomycetes</taxon>
        <taxon>Mycobacteriales</taxon>
        <taxon>Gordoniaceae</taxon>
        <taxon>Gordonia</taxon>
    </lineage>
</organism>
<dbReference type="PRINTS" id="PR01438">
    <property type="entry name" value="UNVRSLSTRESS"/>
</dbReference>
<dbReference type="Proteomes" id="UP000475545">
    <property type="component" value="Unassembled WGS sequence"/>
</dbReference>
<dbReference type="SUPFAM" id="SSF52402">
    <property type="entry name" value="Adenine nucleotide alpha hydrolases-like"/>
    <property type="match status" value="1"/>
</dbReference>
<keyword evidence="2" id="KW-0812">Transmembrane</keyword>